<organism evidence="1 2">
    <name type="scientific">Anaerobacterium chartisolvens</name>
    <dbReference type="NCBI Taxonomy" id="1297424"/>
    <lineage>
        <taxon>Bacteria</taxon>
        <taxon>Bacillati</taxon>
        <taxon>Bacillota</taxon>
        <taxon>Clostridia</taxon>
        <taxon>Eubacteriales</taxon>
        <taxon>Oscillospiraceae</taxon>
        <taxon>Anaerobacterium</taxon>
    </lineage>
</organism>
<dbReference type="OrthoDB" id="9762883at2"/>
<reference evidence="1 2" key="1">
    <citation type="submission" date="2018-07" db="EMBL/GenBank/DDBJ databases">
        <title>Genomic Encyclopedia of Type Strains, Phase IV (KMG-IV): sequencing the most valuable type-strain genomes for metagenomic binning, comparative biology and taxonomic classification.</title>
        <authorList>
            <person name="Goeker M."/>
        </authorList>
    </citation>
    <scope>NUCLEOTIDE SEQUENCE [LARGE SCALE GENOMIC DNA]</scope>
    <source>
        <strain evidence="1 2">DSM 27016</strain>
    </source>
</reference>
<gene>
    <name evidence="1" type="ORF">DFR58_11524</name>
</gene>
<evidence type="ECO:0000313" key="1">
    <source>
        <dbReference type="EMBL" id="RCX14301.1"/>
    </source>
</evidence>
<sequence>MIIPLKLAGLALTGSILSPKLIEGAFGFKGRGRNTSRPMPLSMDMSALPSSLHSLFKNLSASVSRIMQRPVKEDYSSLAKRFIHKNAQILTPAYPFGVGKFHLADIDGDSRNELIIPYRLDDAVRLLVLKKSEHEWFRADEISFPGHKSINFMNFAHVTGSTGKQMLVGFKMDKDLGSLHAYSFDEGKVRELFASSYSRIEVIEPQKSTLPSAKAQLAIWNKLNEGDYDIELMQWDGMSLSPSKNHASYYHQRVVPYYMRKIRAYPSEALNWYCFADALSKSGMHREAMEAIQFAIFRHTSPSIKQRLLELQERISIDR</sequence>
<comment type="caution">
    <text evidence="1">The sequence shown here is derived from an EMBL/GenBank/DDBJ whole genome shotgun (WGS) entry which is preliminary data.</text>
</comment>
<evidence type="ECO:0000313" key="2">
    <source>
        <dbReference type="Proteomes" id="UP000253034"/>
    </source>
</evidence>
<proteinExistence type="predicted"/>
<protein>
    <submittedName>
        <fullName evidence="1">Uncharacterized protein</fullName>
    </submittedName>
</protein>
<dbReference type="AlphaFoldDB" id="A0A369AYS8"/>
<name>A0A369AYS8_9FIRM</name>
<accession>A0A369AYS8</accession>
<keyword evidence="2" id="KW-1185">Reference proteome</keyword>
<dbReference type="RefSeq" id="WP_114298327.1">
    <property type="nucleotide sequence ID" value="NZ_QPJT01000015.1"/>
</dbReference>
<dbReference type="Proteomes" id="UP000253034">
    <property type="component" value="Unassembled WGS sequence"/>
</dbReference>
<dbReference type="EMBL" id="QPJT01000015">
    <property type="protein sequence ID" value="RCX14301.1"/>
    <property type="molecule type" value="Genomic_DNA"/>
</dbReference>